<accession>A0ABM0WBH6</accession>
<dbReference type="InterPro" id="IPR001810">
    <property type="entry name" value="F-box_dom"/>
</dbReference>
<gene>
    <name evidence="4" type="primary">LOC104748723</name>
    <name evidence="5" type="synonym">LOC104748725</name>
</gene>
<keyword evidence="3" id="KW-1185">Reference proteome</keyword>
<evidence type="ECO:0000259" key="2">
    <source>
        <dbReference type="Pfam" id="PF08268"/>
    </source>
</evidence>
<dbReference type="InterPro" id="IPR013187">
    <property type="entry name" value="F-box-assoc_dom_typ3"/>
</dbReference>
<dbReference type="PANTHER" id="PTHR31111:SF130">
    <property type="entry name" value="F-BOX ASSOCIATED UBIQUITINATION EFFECTOR FAMILY PROTEIN"/>
    <property type="match status" value="1"/>
</dbReference>
<dbReference type="RefSeq" id="XP_010468624.1">
    <property type="nucleotide sequence ID" value="XM_010470322.1"/>
</dbReference>
<organism evidence="3 4">
    <name type="scientific">Camelina sativa</name>
    <name type="common">False flax</name>
    <name type="synonym">Myagrum sativum</name>
    <dbReference type="NCBI Taxonomy" id="90675"/>
    <lineage>
        <taxon>Eukaryota</taxon>
        <taxon>Viridiplantae</taxon>
        <taxon>Streptophyta</taxon>
        <taxon>Embryophyta</taxon>
        <taxon>Tracheophyta</taxon>
        <taxon>Spermatophyta</taxon>
        <taxon>Magnoliopsida</taxon>
        <taxon>eudicotyledons</taxon>
        <taxon>Gunneridae</taxon>
        <taxon>Pentapetalae</taxon>
        <taxon>rosids</taxon>
        <taxon>malvids</taxon>
        <taxon>Brassicales</taxon>
        <taxon>Brassicaceae</taxon>
        <taxon>Camelineae</taxon>
        <taxon>Camelina</taxon>
    </lineage>
</organism>
<dbReference type="Proteomes" id="UP000694864">
    <property type="component" value="Chromosome 15"/>
</dbReference>
<dbReference type="Pfam" id="PF08268">
    <property type="entry name" value="FBA_3"/>
    <property type="match status" value="1"/>
</dbReference>
<reference evidence="3" key="1">
    <citation type="journal article" date="1997" name="Nucleic Acids Res.">
        <title>tRNAscan-SE: a program for improved detection of transfer RNA genes in genomic sequence.</title>
        <authorList>
            <person name="Lowe T.M."/>
            <person name="Eddy S.R."/>
        </authorList>
    </citation>
    <scope>NUCLEOTIDE SEQUENCE [LARGE SCALE GENOMIC DNA]</scope>
    <source>
        <strain evidence="3">r\DH55</strain>
    </source>
</reference>
<dbReference type="InterPro" id="IPR036047">
    <property type="entry name" value="F-box-like_dom_sf"/>
</dbReference>
<evidence type="ECO:0000313" key="3">
    <source>
        <dbReference type="Proteomes" id="UP000694864"/>
    </source>
</evidence>
<dbReference type="GeneID" id="104748723"/>
<dbReference type="RefSeq" id="XP_010468622.1">
    <property type="nucleotide sequence ID" value="XM_010470320.1"/>
</dbReference>
<feature type="domain" description="F-box associated beta-propeller type 3" evidence="2">
    <location>
        <begin position="57"/>
        <end position="142"/>
    </location>
</feature>
<proteinExistence type="predicted"/>
<protein>
    <submittedName>
        <fullName evidence="4 5">F-box protein At2g23160-like</fullName>
    </submittedName>
</protein>
<reference evidence="3" key="2">
    <citation type="journal article" date="2014" name="Nat. Commun.">
        <title>The emerging biofuel crop Camelina sativa retains a highly undifferentiated hexaploid genome structure.</title>
        <authorList>
            <person name="Kagale S."/>
            <person name="Koh C."/>
            <person name="Nixon J."/>
            <person name="Bollina V."/>
            <person name="Clarke W.E."/>
            <person name="Tuteja R."/>
            <person name="Spillane C."/>
            <person name="Robinson S.J."/>
            <person name="Links M.G."/>
            <person name="Clarke C."/>
            <person name="Higgins E.E."/>
            <person name="Huebert T."/>
            <person name="Sharpe A.G."/>
            <person name="Parkin I.A."/>
        </authorList>
    </citation>
    <scope>NUCLEOTIDE SEQUENCE [LARGE SCALE GENOMIC DNA]</scope>
    <source>
        <strain evidence="3">r\DH55</strain>
    </source>
</reference>
<name>A0ABM0WBH6_CAMSA</name>
<dbReference type="PANTHER" id="PTHR31111">
    <property type="entry name" value="BNAA05G37150D PROTEIN-RELATED"/>
    <property type="match status" value="1"/>
</dbReference>
<dbReference type="SUPFAM" id="SSF81383">
    <property type="entry name" value="F-box domain"/>
    <property type="match status" value="1"/>
</dbReference>
<evidence type="ECO:0000259" key="1">
    <source>
        <dbReference type="Pfam" id="PF00646"/>
    </source>
</evidence>
<dbReference type="Pfam" id="PF00646">
    <property type="entry name" value="F-box"/>
    <property type="match status" value="1"/>
</dbReference>
<reference evidence="4 5" key="3">
    <citation type="submission" date="2025-05" db="UniProtKB">
        <authorList>
            <consortium name="RefSeq"/>
        </authorList>
    </citation>
    <scope>IDENTIFICATION</scope>
    <source>
        <tissue evidence="4 5">Leaf</tissue>
    </source>
</reference>
<evidence type="ECO:0000313" key="4">
    <source>
        <dbReference type="RefSeq" id="XP_010468622.1"/>
    </source>
</evidence>
<sequence>MNSSSSPISIDLIMEILSSLPSKSVARFHCVSKLWASMLASSYFKELFRTKSLAKPRLLFAIVKKDKWRFFSLPQLHNPYEKSSSTLVAAAEFHVKFPRKILHNSNRLYFAHGYASGLIYFKGASADDRLVICNPNTGGYAVFIEERYD</sequence>
<evidence type="ECO:0000313" key="5">
    <source>
        <dbReference type="RefSeq" id="XP_010468624.1"/>
    </source>
</evidence>
<feature type="domain" description="F-box" evidence="1">
    <location>
        <begin position="10"/>
        <end position="46"/>
    </location>
</feature>
<dbReference type="GeneID" id="104748725"/>